<dbReference type="Pfam" id="PF26018">
    <property type="entry name" value="BSH_RND_rel"/>
    <property type="match status" value="1"/>
</dbReference>
<dbReference type="PATRIC" id="fig|796944.3.peg.1074"/>
<dbReference type="AlphaFoldDB" id="G9WUN9"/>
<evidence type="ECO:0000313" key="2">
    <source>
        <dbReference type="EMBL" id="EHL12057.1"/>
    </source>
</evidence>
<proteinExistence type="predicted"/>
<reference evidence="2 3" key="1">
    <citation type="submission" date="2011-08" db="EMBL/GenBank/DDBJ databases">
        <title>The Genome Sequence of Oribacterium sp. ACB7.</title>
        <authorList>
            <consortium name="The Broad Institute Genome Sequencing Platform"/>
            <person name="Earl A."/>
            <person name="Ward D."/>
            <person name="Feldgarden M."/>
            <person name="Gevers D."/>
            <person name="Sizova M."/>
            <person name="Hazen A."/>
            <person name="Epstein S."/>
            <person name="Young S.K."/>
            <person name="Zeng Q."/>
            <person name="Gargeya S."/>
            <person name="Fitzgerald M."/>
            <person name="Haas B."/>
            <person name="Abouelleil A."/>
            <person name="Alvarado L."/>
            <person name="Arachchi H.M."/>
            <person name="Berlin A."/>
            <person name="Brown A."/>
            <person name="Chapman S.B."/>
            <person name="Chen Z."/>
            <person name="Dunbar C."/>
            <person name="Freedman E."/>
            <person name="Gearin G."/>
            <person name="Gellesch M."/>
            <person name="Goldberg J."/>
            <person name="Griggs A."/>
            <person name="Gujja S."/>
            <person name="Heiman D."/>
            <person name="Howarth C."/>
            <person name="Larson L."/>
            <person name="Lui A."/>
            <person name="MacDonald P.J.P."/>
            <person name="Montmayeur A."/>
            <person name="Murphy C."/>
            <person name="Neiman D."/>
            <person name="Pearson M."/>
            <person name="Priest M."/>
            <person name="Roberts A."/>
            <person name="Saif S."/>
            <person name="Shea T."/>
            <person name="Shenoy N."/>
            <person name="Sisk P."/>
            <person name="Stolte C."/>
            <person name="Sykes S."/>
            <person name="Wortman J."/>
            <person name="Nusbaum C."/>
            <person name="Birren B."/>
        </authorList>
    </citation>
    <scope>NUCLEOTIDE SEQUENCE [LARGE SCALE GENOMIC DNA]</scope>
    <source>
        <strain evidence="2 3">ACB7</strain>
    </source>
</reference>
<sequence>MIIALYILFSVISFLRRDQIRFYEVREGSLVRENQYTGLILREEKAYNAVKSGYIHFTVSEGRRVSKGAELYTLDETGNLEKYLSDHPELQENLSEQQIMEIRNRLESFSRSFRDDEFYSLYAFPSGMDGDNLAFSGEDGIKYLNSILNQLGISYTVENAKEAGVVSYILDGYENWKEEDLSADTFRNANGKKVYIHGGDRVEEGTEIYKIISSSNWSLVFPLTEEERNSLENRHKVTLSFSNPDLELSGELFFVHGKDGALYGKVELKNYIDYFLEDRFVEFSLKEKEESGLKIPASAVVQKEFYVIPNEFLAVSADGSQGFYRQESDGSTKFIATEIYRKDQQFSYISIPKDEDSHVLKTGDVLRKEGSSDSYSIGPTKSLEGVYNINKGYAVFRQIIPLEKNDEYIIVEKNTSSGIEVYDHIVLQGDMVSDGQLIFQ</sequence>
<evidence type="ECO:0000313" key="3">
    <source>
        <dbReference type="Proteomes" id="UP000003527"/>
    </source>
</evidence>
<dbReference type="InterPro" id="IPR058709">
    <property type="entry name" value="BSH_RND-rel"/>
</dbReference>
<dbReference type="Proteomes" id="UP000003527">
    <property type="component" value="Unassembled WGS sequence"/>
</dbReference>
<evidence type="ECO:0000259" key="1">
    <source>
        <dbReference type="Pfam" id="PF26018"/>
    </source>
</evidence>
<dbReference type="HOGENOM" id="CLU_047532_0_0_9"/>
<protein>
    <recommendedName>
        <fullName evidence="1">RND related barrel-sandwich hybrid domain-containing protein</fullName>
    </recommendedName>
</protein>
<keyword evidence="3" id="KW-1185">Reference proteome</keyword>
<accession>G9WUN9</accession>
<gene>
    <name evidence="2" type="ORF">HMPREF9624_00364</name>
</gene>
<dbReference type="EMBL" id="AFZD01000016">
    <property type="protein sequence ID" value="EHL12057.1"/>
    <property type="molecule type" value="Genomic_DNA"/>
</dbReference>
<comment type="caution">
    <text evidence="2">The sequence shown here is derived from an EMBL/GenBank/DDBJ whole genome shotgun (WGS) entry which is preliminary data.</text>
</comment>
<organism evidence="2 3">
    <name type="scientific">Oribacterium asaccharolyticum ACB7</name>
    <dbReference type="NCBI Taxonomy" id="796944"/>
    <lineage>
        <taxon>Bacteria</taxon>
        <taxon>Bacillati</taxon>
        <taxon>Bacillota</taxon>
        <taxon>Clostridia</taxon>
        <taxon>Lachnospirales</taxon>
        <taxon>Lachnospiraceae</taxon>
        <taxon>Oribacterium</taxon>
    </lineage>
</organism>
<feature type="domain" description="RND related barrel-sandwich hybrid" evidence="1">
    <location>
        <begin position="44"/>
        <end position="212"/>
    </location>
</feature>
<name>G9WUN9_9FIRM</name>